<organism evidence="1 2">
    <name type="scientific">Anas platyrhynchos</name>
    <name type="common">Mallard</name>
    <name type="synonym">Anas boschas</name>
    <dbReference type="NCBI Taxonomy" id="8839"/>
    <lineage>
        <taxon>Eukaryota</taxon>
        <taxon>Metazoa</taxon>
        <taxon>Chordata</taxon>
        <taxon>Craniata</taxon>
        <taxon>Vertebrata</taxon>
        <taxon>Euteleostomi</taxon>
        <taxon>Archelosauria</taxon>
        <taxon>Archosauria</taxon>
        <taxon>Dinosauria</taxon>
        <taxon>Saurischia</taxon>
        <taxon>Theropoda</taxon>
        <taxon>Coelurosauria</taxon>
        <taxon>Aves</taxon>
        <taxon>Neognathae</taxon>
        <taxon>Galloanserae</taxon>
        <taxon>Anseriformes</taxon>
        <taxon>Anatidae</taxon>
        <taxon>Anatinae</taxon>
        <taxon>Anas</taxon>
    </lineage>
</organism>
<proteinExistence type="predicted"/>
<dbReference type="Proteomes" id="UP000694400">
    <property type="component" value="Chromosome 24"/>
</dbReference>
<accession>A0A8B9TH93</accession>
<name>A0A8B9TH93_ANAPL</name>
<reference evidence="1" key="2">
    <citation type="submission" date="2025-08" db="UniProtKB">
        <authorList>
            <consortium name="Ensembl"/>
        </authorList>
    </citation>
    <scope>IDENTIFICATION</scope>
</reference>
<dbReference type="Ensembl" id="ENSAPLT00020022322.1">
    <property type="protein sequence ID" value="ENSAPLP00020020663.1"/>
    <property type="gene ID" value="ENSAPLG00020014546.1"/>
</dbReference>
<evidence type="ECO:0000313" key="1">
    <source>
        <dbReference type="Ensembl" id="ENSAPLP00020020663.1"/>
    </source>
</evidence>
<sequence>MPGAPAGALTSSAASHLHQHVLQSPPGSQDSRREWGALPCSVLCVPGTTASAPGYMSSLHPAPGCAPSNAILGLGRMEKLWGTAPSCSHCLPPRHTASSRCLFFLGDRQDRVFVQISCVTSKAVGFCPMSLIFSLPCPECHQLDISRP</sequence>
<reference evidence="1" key="1">
    <citation type="submission" date="2019-08" db="EMBL/GenBank/DDBJ databases">
        <title>Three high-quality genomes provides insights into domestication of ducks.</title>
        <authorList>
            <person name="Hou Z.C."/>
            <person name="Zhu F."/>
            <person name="Yin Z.T."/>
            <person name="Zhang F."/>
        </authorList>
    </citation>
    <scope>NUCLEOTIDE SEQUENCE [LARGE SCALE GENOMIC DNA]</scope>
</reference>
<dbReference type="AlphaFoldDB" id="A0A8B9TH93"/>
<protein>
    <submittedName>
        <fullName evidence="1">Uncharacterized protein</fullName>
    </submittedName>
</protein>
<reference evidence="1" key="3">
    <citation type="submission" date="2025-09" db="UniProtKB">
        <authorList>
            <consortium name="Ensembl"/>
        </authorList>
    </citation>
    <scope>IDENTIFICATION</scope>
</reference>
<evidence type="ECO:0000313" key="2">
    <source>
        <dbReference type="Proteomes" id="UP000694400"/>
    </source>
</evidence>